<keyword evidence="4" id="KW-1185">Reference proteome</keyword>
<dbReference type="EMBL" id="SNXZ01000002">
    <property type="protein sequence ID" value="TDQ00597.1"/>
    <property type="molecule type" value="Genomic_DNA"/>
</dbReference>
<gene>
    <name evidence="3" type="ORF">EV186_102458</name>
</gene>
<reference evidence="3 4" key="1">
    <citation type="submission" date="2019-03" db="EMBL/GenBank/DDBJ databases">
        <title>Genomic Encyclopedia of Type Strains, Phase IV (KMG-IV): sequencing the most valuable type-strain genomes for metagenomic binning, comparative biology and taxonomic classification.</title>
        <authorList>
            <person name="Goeker M."/>
        </authorList>
    </citation>
    <scope>NUCLEOTIDE SEQUENCE [LARGE SCALE GENOMIC DNA]</scope>
    <source>
        <strain evidence="3 4">DSM 45361</strain>
    </source>
</reference>
<feature type="compositionally biased region" description="Low complexity" evidence="1">
    <location>
        <begin position="210"/>
        <end position="232"/>
    </location>
</feature>
<feature type="region of interest" description="Disordered" evidence="1">
    <location>
        <begin position="139"/>
        <end position="171"/>
    </location>
</feature>
<feature type="region of interest" description="Disordered" evidence="1">
    <location>
        <begin position="205"/>
        <end position="238"/>
    </location>
</feature>
<comment type="caution">
    <text evidence="3">The sequence shown here is derived from an EMBL/GenBank/DDBJ whole genome shotgun (WGS) entry which is preliminary data.</text>
</comment>
<organism evidence="3 4">
    <name type="scientific">Labedaea rhizosphaerae</name>
    <dbReference type="NCBI Taxonomy" id="598644"/>
    <lineage>
        <taxon>Bacteria</taxon>
        <taxon>Bacillati</taxon>
        <taxon>Actinomycetota</taxon>
        <taxon>Actinomycetes</taxon>
        <taxon>Pseudonocardiales</taxon>
        <taxon>Pseudonocardiaceae</taxon>
        <taxon>Labedaea</taxon>
    </lineage>
</organism>
<name>A0A4R6SGC6_LABRH</name>
<dbReference type="Proteomes" id="UP000295444">
    <property type="component" value="Unassembled WGS sequence"/>
</dbReference>
<sequence length="398" mass="41655">MRRNQARQPGASRLRPRPAAGRQAPMAGGARLGGSCPPTDRIPVLSLHRPPGHGRTASPVSGWAVMARPPAEPWLRRARRTGSILGLVVVVLVGACTIVAQVIGWVHPSGPVSPHGPADADFRAAAVVTATDYLTWSQADRSERPTVSARFAPSPPQANPQQSQPVDGWNGVGRQWADSAAAVAVLRIAPDAALVTVNTRVSSLPVVGDTTSGTDPGASASTTAPATTTPSAKNPSISTWPLGRSRWVMLTVALAWRDARFVLTGLPALVGSPPATAPVVQRRSDTGDAAFAESTRDAVVRLLTAYGTGDLEFVRAPGTRFTGLGGVASLHAVTSWQVAPASADARTRTGVATVVWQLVNDAGSSAPAAMLTCAYRIDLRWQDDRWLLQSITGDWGTL</sequence>
<evidence type="ECO:0000256" key="1">
    <source>
        <dbReference type="SAM" id="MobiDB-lite"/>
    </source>
</evidence>
<keyword evidence="2" id="KW-0472">Membrane</keyword>
<evidence type="ECO:0000313" key="4">
    <source>
        <dbReference type="Proteomes" id="UP000295444"/>
    </source>
</evidence>
<feature type="transmembrane region" description="Helical" evidence="2">
    <location>
        <begin position="84"/>
        <end position="106"/>
    </location>
</feature>
<evidence type="ECO:0000313" key="3">
    <source>
        <dbReference type="EMBL" id="TDQ00597.1"/>
    </source>
</evidence>
<feature type="region of interest" description="Disordered" evidence="1">
    <location>
        <begin position="1"/>
        <end position="41"/>
    </location>
</feature>
<evidence type="ECO:0008006" key="5">
    <source>
        <dbReference type="Google" id="ProtNLM"/>
    </source>
</evidence>
<protein>
    <recommendedName>
        <fullName evidence="5">Conjugative transposon protein TcpC</fullName>
    </recommendedName>
</protein>
<evidence type="ECO:0000256" key="2">
    <source>
        <dbReference type="SAM" id="Phobius"/>
    </source>
</evidence>
<keyword evidence="2" id="KW-1133">Transmembrane helix</keyword>
<proteinExistence type="predicted"/>
<accession>A0A4R6SGC6</accession>
<dbReference type="AlphaFoldDB" id="A0A4R6SGC6"/>
<keyword evidence="2" id="KW-0812">Transmembrane</keyword>